<dbReference type="OrthoDB" id="21342at2"/>
<dbReference type="Gene3D" id="3.90.79.10">
    <property type="entry name" value="Nucleoside Triphosphate Pyrophosphohydrolase"/>
    <property type="match status" value="1"/>
</dbReference>
<dbReference type="PANTHER" id="PTHR43046">
    <property type="entry name" value="GDP-MANNOSE MANNOSYL HYDROLASE"/>
    <property type="match status" value="1"/>
</dbReference>
<organism evidence="4 5">
    <name type="scientific">Paenibacillus cremeus</name>
    <dbReference type="NCBI Taxonomy" id="2163881"/>
    <lineage>
        <taxon>Bacteria</taxon>
        <taxon>Bacillati</taxon>
        <taxon>Bacillota</taxon>
        <taxon>Bacilli</taxon>
        <taxon>Bacillales</taxon>
        <taxon>Paenibacillaceae</taxon>
        <taxon>Paenibacillus</taxon>
    </lineage>
</organism>
<dbReference type="CDD" id="cd04683">
    <property type="entry name" value="NUDIX_Hydrolase"/>
    <property type="match status" value="1"/>
</dbReference>
<evidence type="ECO:0000256" key="2">
    <source>
        <dbReference type="ARBA" id="ARBA00022801"/>
    </source>
</evidence>
<feature type="domain" description="Nudix hydrolase" evidence="3">
    <location>
        <begin position="4"/>
        <end position="135"/>
    </location>
</feature>
<proteinExistence type="predicted"/>
<dbReference type="Proteomes" id="UP000317036">
    <property type="component" value="Unassembled WGS sequence"/>
</dbReference>
<dbReference type="InterPro" id="IPR000086">
    <property type="entry name" value="NUDIX_hydrolase_dom"/>
</dbReference>
<dbReference type="SUPFAM" id="SSF55811">
    <property type="entry name" value="Nudix"/>
    <property type="match status" value="1"/>
</dbReference>
<keyword evidence="5" id="KW-1185">Reference proteome</keyword>
<dbReference type="AlphaFoldDB" id="A0A559KA36"/>
<reference evidence="4 5" key="1">
    <citation type="submission" date="2019-07" db="EMBL/GenBank/DDBJ databases">
        <authorList>
            <person name="Kim J."/>
        </authorList>
    </citation>
    <scope>NUCLEOTIDE SEQUENCE [LARGE SCALE GENOMIC DNA]</scope>
    <source>
        <strain evidence="4 5">JC52</strain>
    </source>
</reference>
<protein>
    <submittedName>
        <fullName evidence="4">NUDIX domain-containing protein</fullName>
    </submittedName>
</protein>
<dbReference type="Pfam" id="PF00293">
    <property type="entry name" value="NUDIX"/>
    <property type="match status" value="1"/>
</dbReference>
<dbReference type="InterPro" id="IPR020084">
    <property type="entry name" value="NUDIX_hydrolase_CS"/>
</dbReference>
<name>A0A559KA36_9BACL</name>
<evidence type="ECO:0000313" key="4">
    <source>
        <dbReference type="EMBL" id="TVY08995.1"/>
    </source>
</evidence>
<dbReference type="PANTHER" id="PTHR43046:SF16">
    <property type="entry name" value="ADP-RIBOSE PYROPHOSPHATASE YJHB-RELATED"/>
    <property type="match status" value="1"/>
</dbReference>
<dbReference type="PROSITE" id="PS00893">
    <property type="entry name" value="NUDIX_BOX"/>
    <property type="match status" value="1"/>
</dbReference>
<keyword evidence="2" id="KW-0378">Hydrolase</keyword>
<gene>
    <name evidence="4" type="ORF">FPZ49_16060</name>
</gene>
<dbReference type="PROSITE" id="PS51462">
    <property type="entry name" value="NUDIX"/>
    <property type="match status" value="1"/>
</dbReference>
<evidence type="ECO:0000313" key="5">
    <source>
        <dbReference type="Proteomes" id="UP000317036"/>
    </source>
</evidence>
<accession>A0A559KA36</accession>
<comment type="cofactor">
    <cofactor evidence="1">
        <name>Mg(2+)</name>
        <dbReference type="ChEBI" id="CHEBI:18420"/>
    </cofactor>
</comment>
<dbReference type="InterPro" id="IPR015797">
    <property type="entry name" value="NUDIX_hydrolase-like_dom_sf"/>
</dbReference>
<sequence length="146" mass="16897">MKKWFQVNSAVYLMFVRDNRLLMLRRTNTNYEDGKLSLVAGKLDGQEEVIRAAVREAQEESGVLLEPSDLEVVGVMHRRSDTGEWIDFFLSVKQWKGEPVNMEPDKCSEMAWYPVHNLPGDTIPHVRQAVNNYLNGVFYDGYGWEQ</sequence>
<dbReference type="EMBL" id="VNJI01000018">
    <property type="protein sequence ID" value="TVY08995.1"/>
    <property type="molecule type" value="Genomic_DNA"/>
</dbReference>
<dbReference type="GO" id="GO:0016787">
    <property type="term" value="F:hydrolase activity"/>
    <property type="evidence" value="ECO:0007669"/>
    <property type="project" value="UniProtKB-KW"/>
</dbReference>
<comment type="caution">
    <text evidence="4">The sequence shown here is derived from an EMBL/GenBank/DDBJ whole genome shotgun (WGS) entry which is preliminary data.</text>
</comment>
<evidence type="ECO:0000256" key="1">
    <source>
        <dbReference type="ARBA" id="ARBA00001946"/>
    </source>
</evidence>
<dbReference type="RefSeq" id="WP_144848428.1">
    <property type="nucleotide sequence ID" value="NZ_VNJI01000018.1"/>
</dbReference>
<evidence type="ECO:0000259" key="3">
    <source>
        <dbReference type="PROSITE" id="PS51462"/>
    </source>
</evidence>